<keyword evidence="4" id="KW-1185">Reference proteome</keyword>
<feature type="region of interest" description="Disordered" evidence="1">
    <location>
        <begin position="37"/>
        <end position="103"/>
    </location>
</feature>
<evidence type="ECO:0000313" key="4">
    <source>
        <dbReference type="Proteomes" id="UP000256964"/>
    </source>
</evidence>
<protein>
    <submittedName>
        <fullName evidence="3">Uncharacterized protein</fullName>
    </submittedName>
</protein>
<feature type="chain" id="PRO_5016648556" evidence="2">
    <location>
        <begin position="24"/>
        <end position="103"/>
    </location>
</feature>
<accession>A0A371CUS5</accession>
<dbReference type="Proteomes" id="UP000256964">
    <property type="component" value="Unassembled WGS sequence"/>
</dbReference>
<dbReference type="OrthoDB" id="2753707at2759"/>
<feature type="compositionally biased region" description="Basic and acidic residues" evidence="1">
    <location>
        <begin position="71"/>
        <end position="91"/>
    </location>
</feature>
<evidence type="ECO:0000256" key="1">
    <source>
        <dbReference type="SAM" id="MobiDB-lite"/>
    </source>
</evidence>
<feature type="signal peptide" evidence="2">
    <location>
        <begin position="1"/>
        <end position="23"/>
    </location>
</feature>
<dbReference type="EMBL" id="KZ857456">
    <property type="protein sequence ID" value="RDX44043.1"/>
    <property type="molecule type" value="Genomic_DNA"/>
</dbReference>
<sequence length="103" mass="11407">MKFTHVLPFFLLAAFALVDRSTAAAVTPDIGRGGYNRRDIQETDGRGGYNRRIAEEDTGRGVHQTNGYNRRVAEDDGRSGYNRRDVEETDGRGVPSPAGDYDD</sequence>
<dbReference type="AlphaFoldDB" id="A0A371CUS5"/>
<evidence type="ECO:0000313" key="3">
    <source>
        <dbReference type="EMBL" id="RDX44043.1"/>
    </source>
</evidence>
<proteinExistence type="predicted"/>
<gene>
    <name evidence="3" type="ORF">OH76DRAFT_1421650</name>
</gene>
<reference evidence="3 4" key="1">
    <citation type="journal article" date="2018" name="Biotechnol. Biofuels">
        <title>Integrative visual omics of the white-rot fungus Polyporus brumalis exposes the biotechnological potential of its oxidative enzymes for delignifying raw plant biomass.</title>
        <authorList>
            <person name="Miyauchi S."/>
            <person name="Rancon A."/>
            <person name="Drula E."/>
            <person name="Hage H."/>
            <person name="Chaduli D."/>
            <person name="Favel A."/>
            <person name="Grisel S."/>
            <person name="Henrissat B."/>
            <person name="Herpoel-Gimbert I."/>
            <person name="Ruiz-Duenas F.J."/>
            <person name="Chevret D."/>
            <person name="Hainaut M."/>
            <person name="Lin J."/>
            <person name="Wang M."/>
            <person name="Pangilinan J."/>
            <person name="Lipzen A."/>
            <person name="Lesage-Meessen L."/>
            <person name="Navarro D."/>
            <person name="Riley R."/>
            <person name="Grigoriev I.V."/>
            <person name="Zhou S."/>
            <person name="Raouche S."/>
            <person name="Rosso M.N."/>
        </authorList>
    </citation>
    <scope>NUCLEOTIDE SEQUENCE [LARGE SCALE GENOMIC DNA]</scope>
    <source>
        <strain evidence="3 4">BRFM 1820</strain>
    </source>
</reference>
<organism evidence="3 4">
    <name type="scientific">Lentinus brumalis</name>
    <dbReference type="NCBI Taxonomy" id="2498619"/>
    <lineage>
        <taxon>Eukaryota</taxon>
        <taxon>Fungi</taxon>
        <taxon>Dikarya</taxon>
        <taxon>Basidiomycota</taxon>
        <taxon>Agaricomycotina</taxon>
        <taxon>Agaricomycetes</taxon>
        <taxon>Polyporales</taxon>
        <taxon>Polyporaceae</taxon>
        <taxon>Lentinus</taxon>
    </lineage>
</organism>
<name>A0A371CUS5_9APHY</name>
<evidence type="ECO:0000256" key="2">
    <source>
        <dbReference type="SAM" id="SignalP"/>
    </source>
</evidence>
<keyword evidence="2" id="KW-0732">Signal</keyword>